<dbReference type="EMBL" id="JASCZI010064622">
    <property type="protein sequence ID" value="MED6141731.1"/>
    <property type="molecule type" value="Genomic_DNA"/>
</dbReference>
<evidence type="ECO:0000256" key="1">
    <source>
        <dbReference type="SAM" id="MobiDB-lite"/>
    </source>
</evidence>
<reference evidence="2 3" key="1">
    <citation type="journal article" date="2023" name="Plants (Basel)">
        <title>Bridging the Gap: Combining Genomics and Transcriptomics Approaches to Understand Stylosanthes scabra, an Orphan Legume from the Brazilian Caatinga.</title>
        <authorList>
            <person name="Ferreira-Neto J.R.C."/>
            <person name="da Silva M.D."/>
            <person name="Binneck E."/>
            <person name="de Melo N.F."/>
            <person name="da Silva R.H."/>
            <person name="de Melo A.L.T.M."/>
            <person name="Pandolfi V."/>
            <person name="Bustamante F.O."/>
            <person name="Brasileiro-Vidal A.C."/>
            <person name="Benko-Iseppon A.M."/>
        </authorList>
    </citation>
    <scope>NUCLEOTIDE SEQUENCE [LARGE SCALE GENOMIC DNA]</scope>
    <source>
        <tissue evidence="2">Leaves</tissue>
    </source>
</reference>
<comment type="caution">
    <text evidence="2">The sequence shown here is derived from an EMBL/GenBank/DDBJ whole genome shotgun (WGS) entry which is preliminary data.</text>
</comment>
<feature type="region of interest" description="Disordered" evidence="1">
    <location>
        <begin position="1"/>
        <end position="22"/>
    </location>
</feature>
<gene>
    <name evidence="2" type="ORF">PIB30_106462</name>
</gene>
<keyword evidence="3" id="KW-1185">Reference proteome</keyword>
<dbReference type="Proteomes" id="UP001341840">
    <property type="component" value="Unassembled WGS sequence"/>
</dbReference>
<protein>
    <submittedName>
        <fullName evidence="2">Uncharacterized protein</fullName>
    </submittedName>
</protein>
<evidence type="ECO:0000313" key="3">
    <source>
        <dbReference type="Proteomes" id="UP001341840"/>
    </source>
</evidence>
<evidence type="ECO:0000313" key="2">
    <source>
        <dbReference type="EMBL" id="MED6141731.1"/>
    </source>
</evidence>
<accession>A0ABU6T0C6</accession>
<feature type="non-terminal residue" evidence="2">
    <location>
        <position position="1"/>
    </location>
</feature>
<feature type="compositionally biased region" description="Pro residues" evidence="1">
    <location>
        <begin position="1"/>
        <end position="20"/>
    </location>
</feature>
<sequence length="93" mass="10738">PPFQPPQPGLPNLQPKPPQPNSFEAALEKLTLKTSEFVQTTNNFIEEARANFRNQDSAIRNLETKVGQIAKQLMRQIFSLKRFITIRQVHRIK</sequence>
<organism evidence="2 3">
    <name type="scientific">Stylosanthes scabra</name>
    <dbReference type="NCBI Taxonomy" id="79078"/>
    <lineage>
        <taxon>Eukaryota</taxon>
        <taxon>Viridiplantae</taxon>
        <taxon>Streptophyta</taxon>
        <taxon>Embryophyta</taxon>
        <taxon>Tracheophyta</taxon>
        <taxon>Spermatophyta</taxon>
        <taxon>Magnoliopsida</taxon>
        <taxon>eudicotyledons</taxon>
        <taxon>Gunneridae</taxon>
        <taxon>Pentapetalae</taxon>
        <taxon>rosids</taxon>
        <taxon>fabids</taxon>
        <taxon>Fabales</taxon>
        <taxon>Fabaceae</taxon>
        <taxon>Papilionoideae</taxon>
        <taxon>50 kb inversion clade</taxon>
        <taxon>dalbergioids sensu lato</taxon>
        <taxon>Dalbergieae</taxon>
        <taxon>Pterocarpus clade</taxon>
        <taxon>Stylosanthes</taxon>
    </lineage>
</organism>
<proteinExistence type="predicted"/>
<name>A0ABU6T0C6_9FABA</name>